<accession>X6NQK4</accession>
<evidence type="ECO:0000256" key="1">
    <source>
        <dbReference type="ARBA" id="ARBA00022737"/>
    </source>
</evidence>
<evidence type="ECO:0000256" key="4">
    <source>
        <dbReference type="SAM" id="MobiDB-lite"/>
    </source>
</evidence>
<dbReference type="AlphaFoldDB" id="X6NQK4"/>
<evidence type="ECO:0000259" key="5">
    <source>
        <dbReference type="PROSITE" id="PS50102"/>
    </source>
</evidence>
<feature type="domain" description="RRM" evidence="5">
    <location>
        <begin position="249"/>
        <end position="334"/>
    </location>
</feature>
<dbReference type="InterPro" id="IPR000504">
    <property type="entry name" value="RRM_dom"/>
</dbReference>
<dbReference type="SUPFAM" id="SSF54928">
    <property type="entry name" value="RNA-binding domain, RBD"/>
    <property type="match status" value="2"/>
</dbReference>
<organism evidence="6 7">
    <name type="scientific">Reticulomyxa filosa</name>
    <dbReference type="NCBI Taxonomy" id="46433"/>
    <lineage>
        <taxon>Eukaryota</taxon>
        <taxon>Sar</taxon>
        <taxon>Rhizaria</taxon>
        <taxon>Retaria</taxon>
        <taxon>Foraminifera</taxon>
        <taxon>Monothalamids</taxon>
        <taxon>Reticulomyxidae</taxon>
        <taxon>Reticulomyxa</taxon>
    </lineage>
</organism>
<keyword evidence="1" id="KW-0677">Repeat</keyword>
<dbReference type="Gene3D" id="3.30.70.330">
    <property type="match status" value="2"/>
</dbReference>
<comment type="caution">
    <text evidence="6">The sequence shown here is derived from an EMBL/GenBank/DDBJ whole genome shotgun (WGS) entry which is preliminary data.</text>
</comment>
<protein>
    <recommendedName>
        <fullName evidence="5">RRM domain-containing protein</fullName>
    </recommendedName>
</protein>
<dbReference type="SMART" id="SM00360">
    <property type="entry name" value="RRM"/>
    <property type="match status" value="2"/>
</dbReference>
<keyword evidence="2 3" id="KW-0694">RNA-binding</keyword>
<evidence type="ECO:0000313" key="6">
    <source>
        <dbReference type="EMBL" id="ETO27974.1"/>
    </source>
</evidence>
<dbReference type="InterPro" id="IPR035979">
    <property type="entry name" value="RBD_domain_sf"/>
</dbReference>
<feature type="region of interest" description="Disordered" evidence="4">
    <location>
        <begin position="50"/>
        <end position="74"/>
    </location>
</feature>
<reference evidence="6 7" key="1">
    <citation type="journal article" date="2013" name="Curr. Biol.">
        <title>The Genome of the Foraminiferan Reticulomyxa filosa.</title>
        <authorList>
            <person name="Glockner G."/>
            <person name="Hulsmann N."/>
            <person name="Schleicher M."/>
            <person name="Noegel A.A."/>
            <person name="Eichinger L."/>
            <person name="Gallinger C."/>
            <person name="Pawlowski J."/>
            <person name="Sierra R."/>
            <person name="Euteneuer U."/>
            <person name="Pillet L."/>
            <person name="Moustafa A."/>
            <person name="Platzer M."/>
            <person name="Groth M."/>
            <person name="Szafranski K."/>
            <person name="Schliwa M."/>
        </authorList>
    </citation>
    <scope>NUCLEOTIDE SEQUENCE [LARGE SCALE GENOMIC DNA]</scope>
</reference>
<dbReference type="EMBL" id="ASPP01006943">
    <property type="protein sequence ID" value="ETO27974.1"/>
    <property type="molecule type" value="Genomic_DNA"/>
</dbReference>
<dbReference type="InterPro" id="IPR012677">
    <property type="entry name" value="Nucleotide-bd_a/b_plait_sf"/>
</dbReference>
<dbReference type="OMA" id="CKGNDES"/>
<dbReference type="Pfam" id="PF00076">
    <property type="entry name" value="RRM_1"/>
    <property type="match status" value="1"/>
</dbReference>
<dbReference type="PROSITE" id="PS50102">
    <property type="entry name" value="RRM"/>
    <property type="match status" value="1"/>
</dbReference>
<dbReference type="PANTHER" id="PTHR23236">
    <property type="entry name" value="EUKARYOTIC TRANSLATION INITIATION FACTOR 4B/4H"/>
    <property type="match status" value="1"/>
</dbReference>
<gene>
    <name evidence="6" type="ORF">RFI_09159</name>
</gene>
<feature type="region of interest" description="Disordered" evidence="4">
    <location>
        <begin position="427"/>
        <end position="508"/>
    </location>
</feature>
<evidence type="ECO:0000256" key="3">
    <source>
        <dbReference type="PROSITE-ProRule" id="PRU00176"/>
    </source>
</evidence>
<sequence>MDDYEPGDLSKMLADPASVKPLNIHLLEPRKRKLSEVLLEEKESEKIEVPNKRIRLESNNGTEENGMGNDKDMTMGYKGKIRLSRQRKPLLSKKMVKEMKKEKKQFKQKLKEPTAKIELTPQEKREREELDRRTVFVGNIPDRWKETHIKEELFPDLKEHIEDIFLSNYLKAHRNRKEKSIYTSRLNRGHIDETTELTNASKQNMNCWVRFDNPKWVKIALEKNNTVVEGRFTIRVDYCDSNIARISDHCVFVGGLPVDATEDDLRQHFDNYCCKGNDESTCKIVNVRIVRDPKTFVSKKCGFIEFDNIFGVHRALDLHNTNFLGKTDSKKLRVLPYVKDFKKAKDDADKEVEHLKTALSAHPKMLKSSRGHVFARFEGDHGHVIATEDDDLNRIKKFRHKGRDKQMNKLRWRDHPELKIRSLARKTLQEAKRKPIGNNVTNNKSKHNNRRNNDEENDDDDNDNSSNKRKNKNKDKKLNAKNNSKNTIFDDLLKKKGAILTQQKEKINKIKYKKWIKMKQSRQ</sequence>
<evidence type="ECO:0000313" key="7">
    <source>
        <dbReference type="Proteomes" id="UP000023152"/>
    </source>
</evidence>
<name>X6NQK4_RETFI</name>
<dbReference type="PANTHER" id="PTHR23236:SF119">
    <property type="entry name" value="NUCLEAR RNA-BINDING PROTEIN SART-3"/>
    <property type="match status" value="1"/>
</dbReference>
<evidence type="ECO:0000256" key="2">
    <source>
        <dbReference type="ARBA" id="ARBA00022884"/>
    </source>
</evidence>
<proteinExistence type="predicted"/>
<keyword evidence="7" id="KW-1185">Reference proteome</keyword>
<dbReference type="Proteomes" id="UP000023152">
    <property type="component" value="Unassembled WGS sequence"/>
</dbReference>
<dbReference type="OrthoDB" id="442677at2759"/>
<dbReference type="GO" id="GO:0003723">
    <property type="term" value="F:RNA binding"/>
    <property type="evidence" value="ECO:0007669"/>
    <property type="project" value="UniProtKB-UniRule"/>
</dbReference>